<evidence type="ECO:0000313" key="6">
    <source>
        <dbReference type="Proteomes" id="UP000242146"/>
    </source>
</evidence>
<evidence type="ECO:0000259" key="4">
    <source>
        <dbReference type="PROSITE" id="PS50086"/>
    </source>
</evidence>
<dbReference type="Gene3D" id="1.10.472.80">
    <property type="entry name" value="Ypt/Rab-GAP domain of gyp1p, domain 3"/>
    <property type="match status" value="1"/>
</dbReference>
<dbReference type="OrthoDB" id="295078at2759"/>
<dbReference type="InterPro" id="IPR000195">
    <property type="entry name" value="Rab-GAP-TBC_dom"/>
</dbReference>
<keyword evidence="1" id="KW-0343">GTPase activation</keyword>
<feature type="compositionally biased region" description="Polar residues" evidence="3">
    <location>
        <begin position="32"/>
        <end position="43"/>
    </location>
</feature>
<dbReference type="Gene3D" id="1.10.8.270">
    <property type="entry name" value="putative rabgap domain of human tbc1 domain family member 14 like domains"/>
    <property type="match status" value="1"/>
</dbReference>
<comment type="caution">
    <text evidence="5">The sequence shown here is derived from an EMBL/GenBank/DDBJ whole genome shotgun (WGS) entry which is preliminary data.</text>
</comment>
<proteinExistence type="predicted"/>
<dbReference type="PANTHER" id="PTHR47219:SF9">
    <property type="entry name" value="GTPASE ACTIVATING PROTEIN AND CENTROSOME-ASSOCIATED, ISOFORM B"/>
    <property type="match status" value="1"/>
</dbReference>
<dbReference type="AlphaFoldDB" id="A0A1X2GGN7"/>
<dbReference type="SUPFAM" id="SSF47923">
    <property type="entry name" value="Ypt/Rab-GAP domain of gyp1p"/>
    <property type="match status" value="2"/>
</dbReference>
<evidence type="ECO:0000256" key="1">
    <source>
        <dbReference type="ARBA" id="ARBA00022468"/>
    </source>
</evidence>
<feature type="region of interest" description="Disordered" evidence="3">
    <location>
        <begin position="118"/>
        <end position="147"/>
    </location>
</feature>
<dbReference type="InterPro" id="IPR035969">
    <property type="entry name" value="Rab-GAP_TBC_sf"/>
</dbReference>
<dbReference type="InterPro" id="IPR050302">
    <property type="entry name" value="Rab_GAP_TBC_domain"/>
</dbReference>
<gene>
    <name evidence="5" type="ORF">DM01DRAFT_1322983</name>
</gene>
<dbReference type="FunFam" id="1.10.472.80:FF:000027">
    <property type="entry name" value="GTPase activating protein (Evi5)"/>
    <property type="match status" value="1"/>
</dbReference>
<sequence length="586" mass="67382">MDIMNDHDTTTTSSRSTSCSHSDDDLDDVETAMTTPTTSSQYPSIPDHTPPTVQRQRAWTSPTDSGKTSISSSSSSSQGTPTMRTRANTFTIHPSPMIATTFRPSDFYRVRQRTPSFSHLASTDTQKEPEPSFSQPPQPEKDLTSLRNSVDPDAYDWDFWAKVINDVKKVKQDPETQKQICLGMPPSLRGTLWQLFSEAQLKHDHYESIYRDLLDKSSPHEKIIRRDLARTFPAHTFFRQRDGDGQELLFNVIKAYSLYDPQVGYCQGLPFVVGCLLLHMPDEATFCLLIHLMHDYGLRGHFTPKMERLHERLYQLDQLLLKHLPQVHRHLEAQGVRATMYASPWFMTLFAYRCPLPLVFRILDMIFVQGSAALLNVALAFIQKSQSTLLSLEFESLLAYMANDIFDPYQDDPVGLVQDALSFELSSKELAKMAKQHQAKAAKQAKWQNKEDHWRQQNHELTQRAKQLERSYHQLETEHHSLAKQVAEDKMSMARASEINQSLKRELTTLTQNVDARRHQLQLQRQGEFDALAKENTRLVQRHAQLQDQLADVEATLIDFKLKYAQSENEYEQMRNMLGQIKKLTA</sequence>
<dbReference type="GO" id="GO:0005096">
    <property type="term" value="F:GTPase activator activity"/>
    <property type="evidence" value="ECO:0007669"/>
    <property type="project" value="UniProtKB-KW"/>
</dbReference>
<dbReference type="PROSITE" id="PS50086">
    <property type="entry name" value="TBC_RABGAP"/>
    <property type="match status" value="1"/>
</dbReference>
<dbReference type="FunFam" id="1.10.8.270:FF:000001">
    <property type="entry name" value="TBC1 domain family member 1"/>
    <property type="match status" value="1"/>
</dbReference>
<dbReference type="Proteomes" id="UP000242146">
    <property type="component" value="Unassembled WGS sequence"/>
</dbReference>
<protein>
    <submittedName>
        <fullName evidence="5">RabGAP/TBC</fullName>
    </submittedName>
</protein>
<feature type="coiled-coil region" evidence="2">
    <location>
        <begin position="451"/>
        <end position="584"/>
    </location>
</feature>
<feature type="compositionally biased region" description="Polar residues" evidence="3">
    <location>
        <begin position="51"/>
        <end position="68"/>
    </location>
</feature>
<dbReference type="GO" id="GO:0031267">
    <property type="term" value="F:small GTPase binding"/>
    <property type="evidence" value="ECO:0007669"/>
    <property type="project" value="TreeGrafter"/>
</dbReference>
<keyword evidence="2" id="KW-0175">Coiled coil</keyword>
<keyword evidence="6" id="KW-1185">Reference proteome</keyword>
<dbReference type="EMBL" id="MCGT01000016">
    <property type="protein sequence ID" value="ORX53213.1"/>
    <property type="molecule type" value="Genomic_DNA"/>
</dbReference>
<organism evidence="5 6">
    <name type="scientific">Hesseltinella vesiculosa</name>
    <dbReference type="NCBI Taxonomy" id="101127"/>
    <lineage>
        <taxon>Eukaryota</taxon>
        <taxon>Fungi</taxon>
        <taxon>Fungi incertae sedis</taxon>
        <taxon>Mucoromycota</taxon>
        <taxon>Mucoromycotina</taxon>
        <taxon>Mucoromycetes</taxon>
        <taxon>Mucorales</taxon>
        <taxon>Cunninghamellaceae</taxon>
        <taxon>Hesseltinella</taxon>
    </lineage>
</organism>
<dbReference type="STRING" id="101127.A0A1X2GGN7"/>
<feature type="domain" description="Rab-GAP TBC" evidence="4">
    <location>
        <begin position="183"/>
        <end position="370"/>
    </location>
</feature>
<dbReference type="Pfam" id="PF23436">
    <property type="entry name" value="RabGap-TBC_2"/>
    <property type="match status" value="1"/>
</dbReference>
<name>A0A1X2GGN7_9FUNG</name>
<dbReference type="PANTHER" id="PTHR47219">
    <property type="entry name" value="RAB GTPASE-ACTIVATING PROTEIN 1-LIKE"/>
    <property type="match status" value="1"/>
</dbReference>
<evidence type="ECO:0000256" key="2">
    <source>
        <dbReference type="SAM" id="Coils"/>
    </source>
</evidence>
<feature type="region of interest" description="Disordered" evidence="3">
    <location>
        <begin position="1"/>
        <end position="83"/>
    </location>
</feature>
<reference evidence="5 6" key="1">
    <citation type="submission" date="2016-07" db="EMBL/GenBank/DDBJ databases">
        <title>Pervasive Adenine N6-methylation of Active Genes in Fungi.</title>
        <authorList>
            <consortium name="DOE Joint Genome Institute"/>
            <person name="Mondo S.J."/>
            <person name="Dannebaum R.O."/>
            <person name="Kuo R.C."/>
            <person name="Labutti K."/>
            <person name="Haridas S."/>
            <person name="Kuo A."/>
            <person name="Salamov A."/>
            <person name="Ahrendt S.R."/>
            <person name="Lipzen A."/>
            <person name="Sullivan W."/>
            <person name="Andreopoulos W.B."/>
            <person name="Clum A."/>
            <person name="Lindquist E."/>
            <person name="Daum C."/>
            <person name="Ramamoorthy G.K."/>
            <person name="Gryganskyi A."/>
            <person name="Culley D."/>
            <person name="Magnuson J.K."/>
            <person name="James T.Y."/>
            <person name="O'Malley M.A."/>
            <person name="Stajich J.E."/>
            <person name="Spatafora J.W."/>
            <person name="Visel A."/>
            <person name="Grigoriev I.V."/>
        </authorList>
    </citation>
    <scope>NUCLEOTIDE SEQUENCE [LARGE SCALE GENOMIC DNA]</scope>
    <source>
        <strain evidence="5 6">NRRL 3301</strain>
    </source>
</reference>
<evidence type="ECO:0000256" key="3">
    <source>
        <dbReference type="SAM" id="MobiDB-lite"/>
    </source>
</evidence>
<dbReference type="SMART" id="SM00164">
    <property type="entry name" value="TBC"/>
    <property type="match status" value="1"/>
</dbReference>
<evidence type="ECO:0000313" key="5">
    <source>
        <dbReference type="EMBL" id="ORX53213.1"/>
    </source>
</evidence>
<feature type="compositionally biased region" description="Low complexity" evidence="3">
    <location>
        <begin position="10"/>
        <end position="20"/>
    </location>
</feature>
<accession>A0A1X2GGN7</accession>